<dbReference type="PANTHER" id="PTHR32507">
    <property type="entry name" value="NA(+)/H(+) ANTIPORTER 1"/>
    <property type="match status" value="1"/>
</dbReference>
<keyword evidence="6 9" id="KW-1133">Transmembrane helix</keyword>
<keyword evidence="5 9" id="KW-0812">Transmembrane</keyword>
<evidence type="ECO:0000256" key="3">
    <source>
        <dbReference type="ARBA" id="ARBA00022449"/>
    </source>
</evidence>
<dbReference type="GO" id="GO:1902600">
    <property type="term" value="P:proton transmembrane transport"/>
    <property type="evidence" value="ECO:0007669"/>
    <property type="project" value="InterPro"/>
</dbReference>
<evidence type="ECO:0000256" key="4">
    <source>
        <dbReference type="ARBA" id="ARBA00022475"/>
    </source>
</evidence>
<reference evidence="12" key="1">
    <citation type="submission" date="2016-04" db="EMBL/GenBank/DDBJ databases">
        <authorList>
            <person name="Zhang B."/>
        </authorList>
    </citation>
    <scope>NUCLEOTIDE SEQUENCE [LARGE SCALE GENOMIC DNA]</scope>
    <source>
        <strain evidence="12">S10</strain>
    </source>
</reference>
<dbReference type="InterPro" id="IPR038770">
    <property type="entry name" value="Na+/solute_symporter_sf"/>
</dbReference>
<evidence type="ECO:0000256" key="8">
    <source>
        <dbReference type="ARBA" id="ARBA00023136"/>
    </source>
</evidence>
<dbReference type="AlphaFoldDB" id="A0A143CAV0"/>
<keyword evidence="3" id="KW-0050">Antiport</keyword>
<feature type="transmembrane region" description="Helical" evidence="9">
    <location>
        <begin position="35"/>
        <end position="53"/>
    </location>
</feature>
<dbReference type="GO" id="GO:0015297">
    <property type="term" value="F:antiporter activity"/>
    <property type="evidence" value="ECO:0007669"/>
    <property type="project" value="UniProtKB-KW"/>
</dbReference>
<proteinExistence type="predicted"/>
<evidence type="ECO:0000313" key="12">
    <source>
        <dbReference type="Proteomes" id="UP000076096"/>
    </source>
</evidence>
<dbReference type="Gene3D" id="1.20.1530.20">
    <property type="match status" value="1"/>
</dbReference>
<organism evidence="11 12">
    <name type="scientific">Streptomyces qaidamensis</name>
    <dbReference type="NCBI Taxonomy" id="1783515"/>
    <lineage>
        <taxon>Bacteria</taxon>
        <taxon>Bacillati</taxon>
        <taxon>Actinomycetota</taxon>
        <taxon>Actinomycetes</taxon>
        <taxon>Kitasatosporales</taxon>
        <taxon>Streptomycetaceae</taxon>
        <taxon>Streptomyces</taxon>
        <taxon>Streptomyces aurantiacus group</taxon>
    </lineage>
</organism>
<dbReference type="InterPro" id="IPR006153">
    <property type="entry name" value="Cation/H_exchanger_TM"/>
</dbReference>
<feature type="transmembrane region" description="Helical" evidence="9">
    <location>
        <begin position="195"/>
        <end position="213"/>
    </location>
</feature>
<evidence type="ECO:0000256" key="7">
    <source>
        <dbReference type="ARBA" id="ARBA00023065"/>
    </source>
</evidence>
<dbReference type="STRING" id="1783515.A4E84_36865"/>
<dbReference type="Proteomes" id="UP000076096">
    <property type="component" value="Chromosome"/>
</dbReference>
<dbReference type="InterPro" id="IPR036721">
    <property type="entry name" value="RCK_C_sf"/>
</dbReference>
<feature type="transmembrane region" description="Helical" evidence="9">
    <location>
        <begin position="6"/>
        <end position="23"/>
    </location>
</feature>
<dbReference type="EMBL" id="CP015098">
    <property type="protein sequence ID" value="AMW14563.1"/>
    <property type="molecule type" value="Genomic_DNA"/>
</dbReference>
<dbReference type="InterPro" id="IPR006037">
    <property type="entry name" value="RCK_C"/>
</dbReference>
<evidence type="ECO:0000313" key="11">
    <source>
        <dbReference type="EMBL" id="AMW14563.1"/>
    </source>
</evidence>
<feature type="transmembrane region" description="Helical" evidence="9">
    <location>
        <begin position="278"/>
        <end position="296"/>
    </location>
</feature>
<dbReference type="PANTHER" id="PTHR32507:SF7">
    <property type="entry name" value="K(+)_H(+) ANTIPORTER NHAP2"/>
    <property type="match status" value="1"/>
</dbReference>
<feature type="domain" description="RCK C-terminal" evidence="10">
    <location>
        <begin position="405"/>
        <end position="486"/>
    </location>
</feature>
<dbReference type="GO" id="GO:0008324">
    <property type="term" value="F:monoatomic cation transmembrane transporter activity"/>
    <property type="evidence" value="ECO:0007669"/>
    <property type="project" value="InterPro"/>
</dbReference>
<keyword evidence="7" id="KW-0406">Ion transport</keyword>
<dbReference type="RefSeq" id="WP_062930703.1">
    <property type="nucleotide sequence ID" value="NZ_CP015098.1"/>
</dbReference>
<evidence type="ECO:0000256" key="9">
    <source>
        <dbReference type="SAM" id="Phobius"/>
    </source>
</evidence>
<dbReference type="KEGG" id="stsi:A4E84_36865"/>
<dbReference type="GO" id="GO:0006813">
    <property type="term" value="P:potassium ion transport"/>
    <property type="evidence" value="ECO:0007669"/>
    <property type="project" value="InterPro"/>
</dbReference>
<dbReference type="Gene3D" id="3.30.70.1450">
    <property type="entry name" value="Regulator of K+ conductance, C-terminal domain"/>
    <property type="match status" value="1"/>
</dbReference>
<dbReference type="GO" id="GO:0005886">
    <property type="term" value="C:plasma membrane"/>
    <property type="evidence" value="ECO:0007669"/>
    <property type="project" value="UniProtKB-SubCell"/>
</dbReference>
<feature type="transmembrane region" description="Helical" evidence="9">
    <location>
        <begin position="91"/>
        <end position="115"/>
    </location>
</feature>
<name>A0A143CAV0_9ACTN</name>
<keyword evidence="12" id="KW-1185">Reference proteome</keyword>
<evidence type="ECO:0000256" key="6">
    <source>
        <dbReference type="ARBA" id="ARBA00022989"/>
    </source>
</evidence>
<evidence type="ECO:0000256" key="2">
    <source>
        <dbReference type="ARBA" id="ARBA00022448"/>
    </source>
</evidence>
<accession>A0A143CAV0</accession>
<feature type="transmembrane region" description="Helical" evidence="9">
    <location>
        <begin position="369"/>
        <end position="389"/>
    </location>
</feature>
<gene>
    <name evidence="11" type="ORF">A4E84_36865</name>
</gene>
<feature type="transmembrane region" description="Helical" evidence="9">
    <location>
        <begin position="65"/>
        <end position="82"/>
    </location>
</feature>
<comment type="subcellular location">
    <subcellularLocation>
        <location evidence="1">Cell membrane</location>
        <topology evidence="1">Multi-pass membrane protein</topology>
    </subcellularLocation>
</comment>
<evidence type="ECO:0000259" key="10">
    <source>
        <dbReference type="PROSITE" id="PS51202"/>
    </source>
</evidence>
<sequence length="488" mass="51259">MEGTWSFGLAILVVAVAGLAAVLSNRLSERTRVPAPVFFLVVAAVAVDVFPSLRRLSMGTVQDVVTVALVVLLFQGGMEIGWRRFKPEARAALSIGVLGTFATAGLLAAAAHYLLGLDWRPALLLGTALAPTDPAVVFSVLGRRKITGRTGTLMPGESGLNDPVGIALMAGLLGSSSGSALTTAGHTAVLFAQEMAIGGVMGVAGGWALKWFIQKVPLPAEGLYPLRTLAGAFAVYGVTVVAHGSGFLAVFLAGVLLGDVRAPYKREIERFHTALGSLGEIVAFTMLGLTVPLWTFAGEGAWVDGLVLAVVLAFLVRPVVMAVLLWPMSLTVGERVFLAFAGLKGAVPVLLGSYIVSSGALDADRLYDVIFVVVVFSVLVQGSLVPTVARGCRVPMRSVELEPWALGVRLRDKPEGVSRHVVQRHSTAEGSRVDELDIGEDTWISVVVREGRLVPVSGSTQLRAGDEVLLLTGDDDERCAGLFTDGST</sequence>
<feature type="transmembrane region" description="Helical" evidence="9">
    <location>
        <begin position="233"/>
        <end position="257"/>
    </location>
</feature>
<evidence type="ECO:0000256" key="1">
    <source>
        <dbReference type="ARBA" id="ARBA00004651"/>
    </source>
</evidence>
<keyword evidence="2" id="KW-0813">Transport</keyword>
<keyword evidence="4" id="KW-1003">Cell membrane</keyword>
<evidence type="ECO:0000256" key="5">
    <source>
        <dbReference type="ARBA" id="ARBA00022692"/>
    </source>
</evidence>
<feature type="transmembrane region" description="Helical" evidence="9">
    <location>
        <begin position="337"/>
        <end position="357"/>
    </location>
</feature>
<feature type="transmembrane region" description="Helical" evidence="9">
    <location>
        <begin position="302"/>
        <end position="325"/>
    </location>
</feature>
<dbReference type="SUPFAM" id="SSF116726">
    <property type="entry name" value="TrkA C-terminal domain-like"/>
    <property type="match status" value="1"/>
</dbReference>
<protein>
    <submittedName>
        <fullName evidence="11">Sodium:proton exchanger</fullName>
    </submittedName>
</protein>
<dbReference type="PROSITE" id="PS51202">
    <property type="entry name" value="RCK_C"/>
    <property type="match status" value="1"/>
</dbReference>
<dbReference type="Pfam" id="PF00999">
    <property type="entry name" value="Na_H_Exchanger"/>
    <property type="match status" value="1"/>
</dbReference>
<keyword evidence="8 9" id="KW-0472">Membrane</keyword>